<dbReference type="Pfam" id="PF00005">
    <property type="entry name" value="ABC_tran"/>
    <property type="match status" value="1"/>
</dbReference>
<evidence type="ECO:0000256" key="3">
    <source>
        <dbReference type="ARBA" id="ARBA00022692"/>
    </source>
</evidence>
<dbReference type="InterPro" id="IPR003439">
    <property type="entry name" value="ABC_transporter-like_ATP-bd"/>
</dbReference>
<evidence type="ECO:0000259" key="11">
    <source>
        <dbReference type="PROSITE" id="PS50893"/>
    </source>
</evidence>
<dbReference type="PROSITE" id="PS50929">
    <property type="entry name" value="ABC_TM1F"/>
    <property type="match status" value="1"/>
</dbReference>
<dbReference type="InterPro" id="IPR039421">
    <property type="entry name" value="Type_1_exporter"/>
</dbReference>
<evidence type="ECO:0000256" key="10">
    <source>
        <dbReference type="SAM" id="Phobius"/>
    </source>
</evidence>
<keyword evidence="4" id="KW-0547">Nucleotide-binding</keyword>
<keyword evidence="3 10" id="KW-0812">Transmembrane</keyword>
<dbReference type="PROSITE" id="PS50893">
    <property type="entry name" value="ABC_TRANSPORTER_2"/>
    <property type="match status" value="1"/>
</dbReference>
<evidence type="ECO:0000313" key="13">
    <source>
        <dbReference type="EMBL" id="MEV0709572.1"/>
    </source>
</evidence>
<feature type="transmembrane region" description="Helical" evidence="10">
    <location>
        <begin position="124"/>
        <end position="146"/>
    </location>
</feature>
<dbReference type="InterPro" id="IPR003593">
    <property type="entry name" value="AAA+_ATPase"/>
</dbReference>
<proteinExistence type="inferred from homology"/>
<feature type="transmembrane region" description="Helical" evidence="10">
    <location>
        <begin position="242"/>
        <end position="264"/>
    </location>
</feature>
<evidence type="ECO:0000256" key="8">
    <source>
        <dbReference type="ARBA" id="ARBA00023136"/>
    </source>
</evidence>
<accession>A0ABV3FVW9</accession>
<keyword evidence="7 10" id="KW-1133">Transmembrane helix</keyword>
<keyword evidence="14" id="KW-1185">Reference proteome</keyword>
<feature type="domain" description="ABC transmembrane type-1" evidence="12">
    <location>
        <begin position="21"/>
        <end position="299"/>
    </location>
</feature>
<dbReference type="InterPro" id="IPR011527">
    <property type="entry name" value="ABC1_TM_dom"/>
</dbReference>
<evidence type="ECO:0000256" key="2">
    <source>
        <dbReference type="ARBA" id="ARBA00022519"/>
    </source>
</evidence>
<evidence type="ECO:0000256" key="4">
    <source>
        <dbReference type="ARBA" id="ARBA00022741"/>
    </source>
</evidence>
<reference evidence="13 14" key="1">
    <citation type="submission" date="2024-06" db="EMBL/GenBank/DDBJ databases">
        <title>The Natural Products Discovery Center: Release of the First 8490 Sequenced Strains for Exploring Actinobacteria Biosynthetic Diversity.</title>
        <authorList>
            <person name="Kalkreuter E."/>
            <person name="Kautsar S.A."/>
            <person name="Yang D."/>
            <person name="Bader C.D."/>
            <person name="Teijaro C.N."/>
            <person name="Fluegel L."/>
            <person name="Davis C.M."/>
            <person name="Simpson J.R."/>
            <person name="Lauterbach L."/>
            <person name="Steele A.D."/>
            <person name="Gui C."/>
            <person name="Meng S."/>
            <person name="Li G."/>
            <person name="Viehrig K."/>
            <person name="Ye F."/>
            <person name="Su P."/>
            <person name="Kiefer A.F."/>
            <person name="Nichols A."/>
            <person name="Cepeda A.J."/>
            <person name="Yan W."/>
            <person name="Fan B."/>
            <person name="Jiang Y."/>
            <person name="Adhikari A."/>
            <person name="Zheng C.-J."/>
            <person name="Schuster L."/>
            <person name="Cowan T.M."/>
            <person name="Smanski M.J."/>
            <person name="Chevrette M.G."/>
            <person name="De Carvalho L.P.S."/>
            <person name="Shen B."/>
        </authorList>
    </citation>
    <scope>NUCLEOTIDE SEQUENCE [LARGE SCALE GENOMIC DNA]</scope>
    <source>
        <strain evidence="13 14">NPDC050403</strain>
    </source>
</reference>
<keyword evidence="2" id="KW-0997">Cell inner membrane</keyword>
<comment type="similarity">
    <text evidence="9">Belongs to the ABC transporter superfamily. Siderophore-Fe(3+) uptake transporter (SIUT) (TC 3.A.1.21) family.</text>
</comment>
<dbReference type="EMBL" id="JBFAKC010000007">
    <property type="protein sequence ID" value="MEV0709572.1"/>
    <property type="molecule type" value="Genomic_DNA"/>
</dbReference>
<protein>
    <submittedName>
        <fullName evidence="13">ABC transporter ATP-binding protein</fullName>
    </submittedName>
</protein>
<dbReference type="Gene3D" id="3.40.50.300">
    <property type="entry name" value="P-loop containing nucleotide triphosphate hydrolases"/>
    <property type="match status" value="1"/>
</dbReference>
<comment type="subcellular location">
    <subcellularLocation>
        <location evidence="1">Cell inner membrane</location>
        <topology evidence="1">Multi-pass membrane protein</topology>
    </subcellularLocation>
</comment>
<feature type="transmembrane region" description="Helical" evidence="10">
    <location>
        <begin position="21"/>
        <end position="47"/>
    </location>
</feature>
<dbReference type="SUPFAM" id="SSF90123">
    <property type="entry name" value="ABC transporter transmembrane region"/>
    <property type="match status" value="1"/>
</dbReference>
<comment type="caution">
    <text evidence="13">The sequence shown here is derived from an EMBL/GenBank/DDBJ whole genome shotgun (WGS) entry which is preliminary data.</text>
</comment>
<keyword evidence="5 13" id="KW-0067">ATP-binding</keyword>
<dbReference type="InterPro" id="IPR017871">
    <property type="entry name" value="ABC_transporter-like_CS"/>
</dbReference>
<evidence type="ECO:0000256" key="6">
    <source>
        <dbReference type="ARBA" id="ARBA00022967"/>
    </source>
</evidence>
<sequence length="591" mass="62074">MRRTLLSLLPTEHRGRLACHLALTVLSTILRAIAVVLVVPLVSALFGAEPAEAWPWVGGLTVAVVAGWIVDSITSRIGFDLGFTILDNAQRDISAQVARIPLRWFTDDNSAITRRAIATTGPDLVGLVGYLVTPLIQAVLLPIMIAVALIPIAWQLGLVALVAVPLLLGALWVTGVITREADRVAAASNSALTERILEFARTQAALRAARRVEPARSQAGDALAAQHGATVRLLFLNIPGQVLFGLVGQIALVTMAGTTAWLAVRGTVGIPEAIALIVVIVRFIEPFNALGDLAPAIETSRNTLRDIRTVIDAPGPAPETLGDPARGADGAVAVVLRDVRFDYGDVASGSTPVLDGLDVEFRSGEVTAVVGPSGSGKTTLLSLVAGLEEPTSGNVVVDGIDRGDLDPALRPVVTSVVFQQPYLFAGTIRENVLVGNPSADADRIATALRLARVDEFAARLPDGLDTVVGDAGTALSGGERQRVSIARALLKPSSVLLVDEGTSALDAENEAAVVAAITDDPQRRTRIVVTHRLSTIAGADRVLFLEGGRVVEDGTVEELLAASGRFAEFWAHQHDAAGWRITSEPVPVGDI</sequence>
<dbReference type="SMART" id="SM00382">
    <property type="entry name" value="AAA"/>
    <property type="match status" value="1"/>
</dbReference>
<feature type="transmembrane region" description="Helical" evidence="10">
    <location>
        <begin position="53"/>
        <end position="70"/>
    </location>
</feature>
<dbReference type="RefSeq" id="WP_357785186.1">
    <property type="nucleotide sequence ID" value="NZ_JBFAKC010000007.1"/>
</dbReference>
<name>A0ABV3FVW9_9NOCA</name>
<evidence type="ECO:0000256" key="1">
    <source>
        <dbReference type="ARBA" id="ARBA00004429"/>
    </source>
</evidence>
<organism evidence="13 14">
    <name type="scientific">Nocardia aurea</name>
    <dbReference type="NCBI Taxonomy" id="2144174"/>
    <lineage>
        <taxon>Bacteria</taxon>
        <taxon>Bacillati</taxon>
        <taxon>Actinomycetota</taxon>
        <taxon>Actinomycetes</taxon>
        <taxon>Mycobacteriales</taxon>
        <taxon>Nocardiaceae</taxon>
        <taxon>Nocardia</taxon>
    </lineage>
</organism>
<dbReference type="PROSITE" id="PS00211">
    <property type="entry name" value="ABC_TRANSPORTER_1"/>
    <property type="match status" value="1"/>
</dbReference>
<keyword evidence="2" id="KW-1003">Cell membrane</keyword>
<evidence type="ECO:0000256" key="9">
    <source>
        <dbReference type="ARBA" id="ARBA00023455"/>
    </source>
</evidence>
<evidence type="ECO:0000313" key="14">
    <source>
        <dbReference type="Proteomes" id="UP001551695"/>
    </source>
</evidence>
<dbReference type="Gene3D" id="1.20.1560.10">
    <property type="entry name" value="ABC transporter type 1, transmembrane domain"/>
    <property type="match status" value="1"/>
</dbReference>
<feature type="transmembrane region" description="Helical" evidence="10">
    <location>
        <begin position="152"/>
        <end position="173"/>
    </location>
</feature>
<evidence type="ECO:0000256" key="5">
    <source>
        <dbReference type="ARBA" id="ARBA00022840"/>
    </source>
</evidence>
<keyword evidence="6" id="KW-1278">Translocase</keyword>
<dbReference type="InterPro" id="IPR027417">
    <property type="entry name" value="P-loop_NTPase"/>
</dbReference>
<dbReference type="InterPro" id="IPR036640">
    <property type="entry name" value="ABC1_TM_sf"/>
</dbReference>
<gene>
    <name evidence="13" type="ORF">AB0I48_18580</name>
</gene>
<dbReference type="SUPFAM" id="SSF52540">
    <property type="entry name" value="P-loop containing nucleoside triphosphate hydrolases"/>
    <property type="match status" value="1"/>
</dbReference>
<dbReference type="PANTHER" id="PTHR24221">
    <property type="entry name" value="ATP-BINDING CASSETTE SUB-FAMILY B"/>
    <property type="match status" value="1"/>
</dbReference>
<evidence type="ECO:0000259" key="12">
    <source>
        <dbReference type="PROSITE" id="PS50929"/>
    </source>
</evidence>
<dbReference type="PANTHER" id="PTHR24221:SF654">
    <property type="entry name" value="ATP-BINDING CASSETTE SUB-FAMILY B MEMBER 6"/>
    <property type="match status" value="1"/>
</dbReference>
<feature type="domain" description="ABC transporter" evidence="11">
    <location>
        <begin position="334"/>
        <end position="572"/>
    </location>
</feature>
<dbReference type="Proteomes" id="UP001551695">
    <property type="component" value="Unassembled WGS sequence"/>
</dbReference>
<dbReference type="GO" id="GO:0005524">
    <property type="term" value="F:ATP binding"/>
    <property type="evidence" value="ECO:0007669"/>
    <property type="project" value="UniProtKB-KW"/>
</dbReference>
<evidence type="ECO:0000256" key="7">
    <source>
        <dbReference type="ARBA" id="ARBA00022989"/>
    </source>
</evidence>
<keyword evidence="8 10" id="KW-0472">Membrane</keyword>